<dbReference type="EMBL" id="UINC01089784">
    <property type="protein sequence ID" value="SVC41152.1"/>
    <property type="molecule type" value="Genomic_DNA"/>
</dbReference>
<proteinExistence type="predicted"/>
<reference evidence="1" key="1">
    <citation type="submission" date="2018-05" db="EMBL/GenBank/DDBJ databases">
        <authorList>
            <person name="Lanie J.A."/>
            <person name="Ng W.-L."/>
            <person name="Kazmierczak K.M."/>
            <person name="Andrzejewski T.M."/>
            <person name="Davidsen T.M."/>
            <person name="Wayne K.J."/>
            <person name="Tettelin H."/>
            <person name="Glass J.I."/>
            <person name="Rusch D."/>
            <person name="Podicherti R."/>
            <person name="Tsui H.-C.T."/>
            <person name="Winkler M.E."/>
        </authorList>
    </citation>
    <scope>NUCLEOTIDE SEQUENCE</scope>
</reference>
<name>A0A382M1A4_9ZZZZ</name>
<accession>A0A382M1A4</accession>
<evidence type="ECO:0000313" key="1">
    <source>
        <dbReference type="EMBL" id="SVC41152.1"/>
    </source>
</evidence>
<dbReference type="AlphaFoldDB" id="A0A382M1A4"/>
<organism evidence="1">
    <name type="scientific">marine metagenome</name>
    <dbReference type="NCBI Taxonomy" id="408172"/>
    <lineage>
        <taxon>unclassified sequences</taxon>
        <taxon>metagenomes</taxon>
        <taxon>ecological metagenomes</taxon>
    </lineage>
</organism>
<gene>
    <name evidence="1" type="ORF">METZ01_LOCUS294006</name>
</gene>
<sequence>MSSELIQHWTGEWKIQNKKSDWNNTSISLIQQNFNTLKQKKKEDAQIWKIKVDSNNAKHGIFIVLKKNGRMKVYKGQMSETNNIIRWRDYKSNKIVDKWIKSAKN</sequence>
<protein>
    <submittedName>
        <fullName evidence="1">Uncharacterized protein</fullName>
    </submittedName>
</protein>